<protein>
    <submittedName>
        <fullName evidence="2">Uncharacterized protein</fullName>
    </submittedName>
</protein>
<sequence length="150" mass="16459">MLRPLFAFHVISVVSLEPPAGVSLDDASIEALARNGRIYALSTSWVLAFKISFDASVVPDGILSTEEKSGLAWFDVDDAVLVDPASVAAYLFALFPGLKTLMWSRGHEMAEDVRERVDQLDALWGEVEEVHPTVWAATAAEDLFFDFSDP</sequence>
<proteinExistence type="predicted"/>
<organism evidence="2 3">
    <name type="scientific">Mycena albidolilacea</name>
    <dbReference type="NCBI Taxonomy" id="1033008"/>
    <lineage>
        <taxon>Eukaryota</taxon>
        <taxon>Fungi</taxon>
        <taxon>Dikarya</taxon>
        <taxon>Basidiomycota</taxon>
        <taxon>Agaricomycotina</taxon>
        <taxon>Agaricomycetes</taxon>
        <taxon>Agaricomycetidae</taxon>
        <taxon>Agaricales</taxon>
        <taxon>Marasmiineae</taxon>
        <taxon>Mycenaceae</taxon>
        <taxon>Mycena</taxon>
    </lineage>
</organism>
<keyword evidence="3" id="KW-1185">Reference proteome</keyword>
<gene>
    <name evidence="2" type="ORF">DFH08DRAFT_955578</name>
</gene>
<feature type="signal peptide" evidence="1">
    <location>
        <begin position="1"/>
        <end position="16"/>
    </location>
</feature>
<comment type="caution">
    <text evidence="2">The sequence shown here is derived from an EMBL/GenBank/DDBJ whole genome shotgun (WGS) entry which is preliminary data.</text>
</comment>
<reference evidence="2" key="1">
    <citation type="submission" date="2023-03" db="EMBL/GenBank/DDBJ databases">
        <title>Massive genome expansion in bonnet fungi (Mycena s.s.) driven by repeated elements and novel gene families across ecological guilds.</title>
        <authorList>
            <consortium name="Lawrence Berkeley National Laboratory"/>
            <person name="Harder C.B."/>
            <person name="Miyauchi S."/>
            <person name="Viragh M."/>
            <person name="Kuo A."/>
            <person name="Thoen E."/>
            <person name="Andreopoulos B."/>
            <person name="Lu D."/>
            <person name="Skrede I."/>
            <person name="Drula E."/>
            <person name="Henrissat B."/>
            <person name="Morin E."/>
            <person name="Kohler A."/>
            <person name="Barry K."/>
            <person name="LaButti K."/>
            <person name="Morin E."/>
            <person name="Salamov A."/>
            <person name="Lipzen A."/>
            <person name="Mereny Z."/>
            <person name="Hegedus B."/>
            <person name="Baldrian P."/>
            <person name="Stursova M."/>
            <person name="Weitz H."/>
            <person name="Taylor A."/>
            <person name="Grigoriev I.V."/>
            <person name="Nagy L.G."/>
            <person name="Martin F."/>
            <person name="Kauserud H."/>
        </authorList>
    </citation>
    <scope>NUCLEOTIDE SEQUENCE</scope>
    <source>
        <strain evidence="2">CBHHK002</strain>
    </source>
</reference>
<feature type="chain" id="PRO_5041994650" evidence="1">
    <location>
        <begin position="17"/>
        <end position="150"/>
    </location>
</feature>
<accession>A0AAD7ACJ7</accession>
<evidence type="ECO:0000313" key="2">
    <source>
        <dbReference type="EMBL" id="KAJ7354170.1"/>
    </source>
</evidence>
<keyword evidence="1" id="KW-0732">Signal</keyword>
<evidence type="ECO:0000256" key="1">
    <source>
        <dbReference type="SAM" id="SignalP"/>
    </source>
</evidence>
<dbReference type="Proteomes" id="UP001218218">
    <property type="component" value="Unassembled WGS sequence"/>
</dbReference>
<dbReference type="EMBL" id="JARIHO010000010">
    <property type="protein sequence ID" value="KAJ7354170.1"/>
    <property type="molecule type" value="Genomic_DNA"/>
</dbReference>
<evidence type="ECO:0000313" key="3">
    <source>
        <dbReference type="Proteomes" id="UP001218218"/>
    </source>
</evidence>
<name>A0AAD7ACJ7_9AGAR</name>
<dbReference type="AlphaFoldDB" id="A0AAD7ACJ7"/>